<proteinExistence type="predicted"/>
<comment type="caution">
    <text evidence="2">The sequence shown here is derived from an EMBL/GenBank/DDBJ whole genome shotgun (WGS) entry which is preliminary data.</text>
</comment>
<sequence length="792" mass="90070">MELPEGKLLQKISIQDRRTLKRLFVKEPPRAIATLLPPKHELYNFIDIDIAERIAIRKSSICPKCQAFARLYALIDHHRGTLGQWDVSDLLQQPTGIQSQPRIMLGSLQDLERESTSCSSCRKLRNTFTTHIGPRSSPEKADAHFVEFRIESFRQPSLLVCTTMDPTLEKEISVYAFTLIEESVFEKANSPNTLIYGKLLDPSTVAIQSAQNWINNCDRNHSGHCGKLRIQPLAEPIPIMTVIDLEHANLVEVSGSVRYVALSYVWGQLQESLASSKSNFEILRKPGGLKSEDIWLALPNTIKDAMQMLLAMGERYLWVDRLCIIQDDAENIASQLESMQSIYANAYFTLVAADGSTSDHGLPGVEGGSTPVSRQQNIWDLSPFCKILLVQRDVESEVTGSIWSRRAWTFQEELLSRRLLIYVNRHLRWHCLEATWREDLNDVTDETEGPLQRAAKLRVSSRFSRSVSGWNKQLGAKQRSFYHWARIASAYSYRRLSFQKDKLNALGGIMNMLSDMFETSFHFGLPECYFHETLLWQPRSHGTGMDSGLISRLEGEPDGFHRNTVFPSWSWAGWAGDGIEWAHGGLAQYSPQVYPTTTWYKIGTINNENPSLARILQSKRMIIEKFHPRAQDCQRFDEPLVPPYDNVPVDTSSNLSPTRHWSLYLFCQTDRIFLTIGARPGYPPSGQPIPHFLQWHWCFTENYHSLLDRDGAWAGNILIPKNPANASIEGTTCELINISAGEHSTGTGKLHKWYNVLWIAMDEGVAYRRALGMVCKDSWENEKPEKIDILIG</sequence>
<dbReference type="InterPro" id="IPR010730">
    <property type="entry name" value="HET"/>
</dbReference>
<organism evidence="2 3">
    <name type="scientific">Patellaria atrata CBS 101060</name>
    <dbReference type="NCBI Taxonomy" id="1346257"/>
    <lineage>
        <taxon>Eukaryota</taxon>
        <taxon>Fungi</taxon>
        <taxon>Dikarya</taxon>
        <taxon>Ascomycota</taxon>
        <taxon>Pezizomycotina</taxon>
        <taxon>Dothideomycetes</taxon>
        <taxon>Dothideomycetes incertae sedis</taxon>
        <taxon>Patellariales</taxon>
        <taxon>Patellariaceae</taxon>
        <taxon>Patellaria</taxon>
    </lineage>
</organism>
<dbReference type="Pfam" id="PF06985">
    <property type="entry name" value="HET"/>
    <property type="match status" value="1"/>
</dbReference>
<feature type="domain" description="Heterokaryon incompatibility" evidence="1">
    <location>
        <begin position="259"/>
        <end position="412"/>
    </location>
</feature>
<dbReference type="EMBL" id="MU006090">
    <property type="protein sequence ID" value="KAF2841925.1"/>
    <property type="molecule type" value="Genomic_DNA"/>
</dbReference>
<dbReference type="PANTHER" id="PTHR33112">
    <property type="entry name" value="DOMAIN PROTEIN, PUTATIVE-RELATED"/>
    <property type="match status" value="1"/>
</dbReference>
<name>A0A9P4SHJ8_9PEZI</name>
<dbReference type="AlphaFoldDB" id="A0A9P4SHJ8"/>
<dbReference type="OrthoDB" id="5428863at2759"/>
<reference evidence="2" key="1">
    <citation type="journal article" date="2020" name="Stud. Mycol.">
        <title>101 Dothideomycetes genomes: a test case for predicting lifestyles and emergence of pathogens.</title>
        <authorList>
            <person name="Haridas S."/>
            <person name="Albert R."/>
            <person name="Binder M."/>
            <person name="Bloem J."/>
            <person name="Labutti K."/>
            <person name="Salamov A."/>
            <person name="Andreopoulos B."/>
            <person name="Baker S."/>
            <person name="Barry K."/>
            <person name="Bills G."/>
            <person name="Bluhm B."/>
            <person name="Cannon C."/>
            <person name="Castanera R."/>
            <person name="Culley D."/>
            <person name="Daum C."/>
            <person name="Ezra D."/>
            <person name="Gonzalez J."/>
            <person name="Henrissat B."/>
            <person name="Kuo A."/>
            <person name="Liang C."/>
            <person name="Lipzen A."/>
            <person name="Lutzoni F."/>
            <person name="Magnuson J."/>
            <person name="Mondo S."/>
            <person name="Nolan M."/>
            <person name="Ohm R."/>
            <person name="Pangilinan J."/>
            <person name="Park H.-J."/>
            <person name="Ramirez L."/>
            <person name="Alfaro M."/>
            <person name="Sun H."/>
            <person name="Tritt A."/>
            <person name="Yoshinaga Y."/>
            <person name="Zwiers L.-H."/>
            <person name="Turgeon B."/>
            <person name="Goodwin S."/>
            <person name="Spatafora J."/>
            <person name="Crous P."/>
            <person name="Grigoriev I."/>
        </authorList>
    </citation>
    <scope>NUCLEOTIDE SEQUENCE</scope>
    <source>
        <strain evidence="2">CBS 101060</strain>
    </source>
</reference>
<dbReference type="Proteomes" id="UP000799429">
    <property type="component" value="Unassembled WGS sequence"/>
</dbReference>
<protein>
    <submittedName>
        <fullName evidence="2">HET-domain-containing protein</fullName>
    </submittedName>
</protein>
<gene>
    <name evidence="2" type="ORF">M501DRAFT_1028718</name>
</gene>
<evidence type="ECO:0000313" key="2">
    <source>
        <dbReference type="EMBL" id="KAF2841925.1"/>
    </source>
</evidence>
<dbReference type="PANTHER" id="PTHR33112:SF12">
    <property type="entry name" value="HETEROKARYON INCOMPATIBILITY DOMAIN-CONTAINING PROTEIN"/>
    <property type="match status" value="1"/>
</dbReference>
<evidence type="ECO:0000313" key="3">
    <source>
        <dbReference type="Proteomes" id="UP000799429"/>
    </source>
</evidence>
<accession>A0A9P4SHJ8</accession>
<evidence type="ECO:0000259" key="1">
    <source>
        <dbReference type="Pfam" id="PF06985"/>
    </source>
</evidence>
<keyword evidence="3" id="KW-1185">Reference proteome</keyword>